<dbReference type="EMBL" id="CP017675">
    <property type="protein sequence ID" value="APB33781.1"/>
    <property type="molecule type" value="Genomic_DNA"/>
</dbReference>
<dbReference type="InterPro" id="IPR025427">
    <property type="entry name" value="DUF4160"/>
</dbReference>
<sequence length="78" mass="9347">MPTLLRLGSYRFFCYAGDRDEPPHTHVERDQAQAKFWLTPVRLQSNKGFSRVEINRLQKLVEAHQEHLLEGWHDFFNH</sequence>
<dbReference type="Proteomes" id="UP000180235">
    <property type="component" value="Chromosome"/>
</dbReference>
<protein>
    <recommendedName>
        <fullName evidence="3">DUF4160 domain-containing protein</fullName>
    </recommendedName>
</protein>
<dbReference type="AlphaFoldDB" id="A0A1J0ACX1"/>
<dbReference type="OrthoDB" id="122670at2"/>
<dbReference type="RefSeq" id="WP_084111574.1">
    <property type="nucleotide sequence ID" value="NZ_CP017675.1"/>
</dbReference>
<evidence type="ECO:0000313" key="1">
    <source>
        <dbReference type="EMBL" id="APB33781.1"/>
    </source>
</evidence>
<evidence type="ECO:0008006" key="3">
    <source>
        <dbReference type="Google" id="ProtNLM"/>
    </source>
</evidence>
<reference evidence="1 2" key="1">
    <citation type="submission" date="2016-10" db="EMBL/GenBank/DDBJ databases">
        <title>Description of Gloeomargarita lithophora gen. nov., sp. nov., a thylakoid-bearing basal-branching cyanobacterium with intracellular carbonates, and proposal for Gloeomargaritales ord. nov.</title>
        <authorList>
            <person name="Moreira D."/>
            <person name="Tavera R."/>
            <person name="Benzerara K."/>
            <person name="Skouri-Panet F."/>
            <person name="Couradeau E."/>
            <person name="Gerard E."/>
            <person name="Loussert C."/>
            <person name="Novelo E."/>
            <person name="Zivanovic Y."/>
            <person name="Lopez-Garcia P."/>
        </authorList>
    </citation>
    <scope>NUCLEOTIDE SEQUENCE [LARGE SCALE GENOMIC DNA]</scope>
    <source>
        <strain evidence="1 2">D10</strain>
    </source>
</reference>
<dbReference type="Pfam" id="PF13711">
    <property type="entry name" value="DUF4160"/>
    <property type="match status" value="1"/>
</dbReference>
<organism evidence="1 2">
    <name type="scientific">Gloeomargarita lithophora Alchichica-D10</name>
    <dbReference type="NCBI Taxonomy" id="1188229"/>
    <lineage>
        <taxon>Bacteria</taxon>
        <taxon>Bacillati</taxon>
        <taxon>Cyanobacteriota</taxon>
        <taxon>Cyanophyceae</taxon>
        <taxon>Gloeomargaritales</taxon>
        <taxon>Gloeomargaritaceae</taxon>
        <taxon>Gloeomargarita</taxon>
    </lineage>
</organism>
<evidence type="ECO:0000313" key="2">
    <source>
        <dbReference type="Proteomes" id="UP000180235"/>
    </source>
</evidence>
<keyword evidence="2" id="KW-1185">Reference proteome</keyword>
<proteinExistence type="predicted"/>
<dbReference type="STRING" id="1188229.GlitD10_1459"/>
<gene>
    <name evidence="1" type="ORF">GlitD10_1459</name>
</gene>
<dbReference type="KEGG" id="glt:GlitD10_1459"/>
<name>A0A1J0ACX1_9CYAN</name>
<accession>A0A1J0ACX1</accession>